<dbReference type="OrthoDB" id="3248508at2759"/>
<accession>A0A9W8AWJ2</accession>
<dbReference type="AlphaFoldDB" id="A0A9W8AWJ2"/>
<reference evidence="1" key="1">
    <citation type="submission" date="2022-07" db="EMBL/GenBank/DDBJ databases">
        <title>Phylogenomic reconstructions and comparative analyses of Kickxellomycotina fungi.</title>
        <authorList>
            <person name="Reynolds N.K."/>
            <person name="Stajich J.E."/>
            <person name="Barry K."/>
            <person name="Grigoriev I.V."/>
            <person name="Crous P."/>
            <person name="Smith M.E."/>
        </authorList>
    </citation>
    <scope>NUCLEOTIDE SEQUENCE</scope>
    <source>
        <strain evidence="1">RSA 1196</strain>
    </source>
</reference>
<keyword evidence="2" id="KW-1185">Reference proteome</keyword>
<dbReference type="Gene3D" id="2.40.50.140">
    <property type="entry name" value="Nucleic acid-binding proteins"/>
    <property type="match status" value="1"/>
</dbReference>
<organism evidence="1 2">
    <name type="scientific">Dispira parvispora</name>
    <dbReference type="NCBI Taxonomy" id="1520584"/>
    <lineage>
        <taxon>Eukaryota</taxon>
        <taxon>Fungi</taxon>
        <taxon>Fungi incertae sedis</taxon>
        <taxon>Zoopagomycota</taxon>
        <taxon>Kickxellomycotina</taxon>
        <taxon>Dimargaritomycetes</taxon>
        <taxon>Dimargaritales</taxon>
        <taxon>Dimargaritaceae</taxon>
        <taxon>Dispira</taxon>
    </lineage>
</organism>
<protein>
    <submittedName>
        <fullName evidence="1">Uncharacterized protein</fullName>
    </submittedName>
</protein>
<dbReference type="EMBL" id="JANBPY010000547">
    <property type="protein sequence ID" value="KAJ1966020.1"/>
    <property type="molecule type" value="Genomic_DNA"/>
</dbReference>
<dbReference type="InterPro" id="IPR012340">
    <property type="entry name" value="NA-bd_OB-fold"/>
</dbReference>
<evidence type="ECO:0000313" key="1">
    <source>
        <dbReference type="EMBL" id="KAJ1966020.1"/>
    </source>
</evidence>
<dbReference type="Proteomes" id="UP001150925">
    <property type="component" value="Unassembled WGS sequence"/>
</dbReference>
<dbReference type="SUPFAM" id="SSF50249">
    <property type="entry name" value="Nucleic acid-binding proteins"/>
    <property type="match status" value="1"/>
</dbReference>
<proteinExistence type="predicted"/>
<evidence type="ECO:0000313" key="2">
    <source>
        <dbReference type="Proteomes" id="UP001150925"/>
    </source>
</evidence>
<comment type="caution">
    <text evidence="1">The sequence shown here is derived from an EMBL/GenBank/DDBJ whole genome shotgun (WGS) entry which is preliminary data.</text>
</comment>
<gene>
    <name evidence="1" type="ORF">IWQ62_002525</name>
</gene>
<sequence length="389" mass="43862">MLQLTTFLYTNYDKLDTPVGDQILKELHQMHYVFLVKTSECMAEVRVGISSSDSKHRPAVAKINNMMGQLVALSPTCVSWDQPVPQSTIHSYSTHVPRTVLEVLVSNIQPMDTQKATMLNLDVKEAFRAPLLPQGGTLTVTSLKDIGNYMAHPVGAPVWKVLACVQHVTQPQTITTKYGMSTKRSVRLEDEYGNTTTLELWNDMCSVGDEWKPKNTVLLLTNAVVRTYRGWYSLAMGHTTWLEVDPRCKEAMWLQRMAATLNVPSSQIQATPDTMWYIYVMVSELDIVNNVASRGIVLARCPCGHSNTVVYLECRCVQCDRLLCSSANSSAKEKARLTYRLEPVWAVVDHTAEVRHPFIQHQAVVQLLGYQPEDYLALNPKDKYLLKVK</sequence>
<name>A0A9W8AWJ2_9FUNG</name>